<sequence>MDTDDIFEREKIKIIPYDLYGTLKRYKFVRAHDGEYYYLDKYTDKVRKFSKQLKTLSDYKDYLILVY</sequence>
<dbReference type="KEGG" id="vg:80535851"/>
<reference evidence="1 2" key="1">
    <citation type="submission" date="2018-05" db="EMBL/GenBank/DDBJ databases">
        <title>The genome sequence of a novel Spodoptera exigua multiple nucleopolyhedrovirus, SeMNPV-QD, isolated from Qingdao, China.</title>
        <authorList>
            <person name="Chen Y."/>
            <person name="Qi B."/>
            <person name="Zheng G."/>
            <person name="Zhang Y."/>
            <person name="Li C."/>
        </authorList>
    </citation>
    <scope>NUCLEOTIDE SEQUENCE [LARGE SCALE GENOMIC DNA]</scope>
    <source>
        <strain evidence="1">SeMNPV-QD</strain>
    </source>
</reference>
<accession>A0A3G2JU41</accession>
<protein>
    <submittedName>
        <fullName evidence="1">Se95</fullName>
    </submittedName>
</protein>
<evidence type="ECO:0000313" key="2">
    <source>
        <dbReference type="Proteomes" id="UP000676073"/>
    </source>
</evidence>
<dbReference type="EMBL" id="MH370144">
    <property type="protein sequence ID" value="AYN45055.1"/>
    <property type="molecule type" value="Genomic_DNA"/>
</dbReference>
<dbReference type="Proteomes" id="UP000676073">
    <property type="component" value="Segment"/>
</dbReference>
<organism evidence="1 2">
    <name type="scientific">Spodoptera exigua multiple nucleopolyhedrovirus</name>
    <dbReference type="NCBI Taxonomy" id="10454"/>
    <lineage>
        <taxon>Viruses</taxon>
        <taxon>Viruses incertae sedis</taxon>
        <taxon>Naldaviricetes</taxon>
        <taxon>Lefavirales</taxon>
        <taxon>Baculoviridae</taxon>
        <taxon>Alphabaculovirus</taxon>
    </lineage>
</organism>
<proteinExistence type="predicted"/>
<gene>
    <name evidence="1" type="primary">se95</name>
    <name evidence="1" type="ORF">SENV_ORF95</name>
</gene>
<evidence type="ECO:0000313" key="1">
    <source>
        <dbReference type="EMBL" id="AYN45055.1"/>
    </source>
</evidence>
<keyword evidence="2" id="KW-1185">Reference proteome</keyword>
<dbReference type="GeneID" id="80535851"/>
<dbReference type="RefSeq" id="YP_010797859.1">
    <property type="nucleotide sequence ID" value="NC_076246.1"/>
</dbReference>
<name>A0A3G2JU41_9ABAC</name>